<accession>A0A0G1J2D7</accession>
<sequence>MNKLLIISGPTATGKTKLALHFEEWSAAHFVKMARTEITNIWQRKKLPIVVGGTGLYIKNLLHPPTTLFISPDKKLRRQLEQLNMPQLQNKLRRMSPRRFSDMNESDQKNPRRLIRAIEVVKFAKLHQPSEGFANFRPAALHIGLTSSIKEIDRRIKNRIANRLKQGLKQEVKTLVKKYGWDSVLSTTIAYQEWYPYFENKVQLEKVIETWTIHEKQYARRQLTWFKKQPNIHWFDVTASDFPNNIVSLVKQWYYQQYAPRPKIYH</sequence>
<dbReference type="PANTHER" id="PTHR11088">
    <property type="entry name" value="TRNA DIMETHYLALLYLTRANSFERASE"/>
    <property type="match status" value="1"/>
</dbReference>
<evidence type="ECO:0000256" key="4">
    <source>
        <dbReference type="ARBA" id="ARBA00022840"/>
    </source>
</evidence>
<dbReference type="GO" id="GO:0006400">
    <property type="term" value="P:tRNA modification"/>
    <property type="evidence" value="ECO:0007669"/>
    <property type="project" value="TreeGrafter"/>
</dbReference>
<dbReference type="Pfam" id="PF01715">
    <property type="entry name" value="IPPT"/>
    <property type="match status" value="1"/>
</dbReference>
<dbReference type="SUPFAM" id="SSF52540">
    <property type="entry name" value="P-loop containing nucleoside triphosphate hydrolases"/>
    <property type="match status" value="1"/>
</dbReference>
<dbReference type="PANTHER" id="PTHR11088:SF60">
    <property type="entry name" value="TRNA DIMETHYLALLYLTRANSFERASE"/>
    <property type="match status" value="1"/>
</dbReference>
<dbReference type="EMBL" id="LCIY01000044">
    <property type="protein sequence ID" value="KKT65493.1"/>
    <property type="molecule type" value="Genomic_DNA"/>
</dbReference>
<dbReference type="PATRIC" id="fig|1618564.3.peg.897"/>
<keyword evidence="4" id="KW-0067">ATP-binding</keyword>
<comment type="similarity">
    <text evidence="1">Belongs to the IPP transferase family.</text>
</comment>
<proteinExistence type="inferred from homology"/>
<dbReference type="Gene3D" id="3.40.50.300">
    <property type="entry name" value="P-loop containing nucleotide triphosphate hydrolases"/>
    <property type="match status" value="1"/>
</dbReference>
<evidence type="ECO:0000313" key="6">
    <source>
        <dbReference type="Proteomes" id="UP000034826"/>
    </source>
</evidence>
<dbReference type="Gene3D" id="1.10.20.140">
    <property type="match status" value="1"/>
</dbReference>
<reference evidence="5 6" key="1">
    <citation type="journal article" date="2015" name="Nature">
        <title>rRNA introns, odd ribosomes, and small enigmatic genomes across a large radiation of phyla.</title>
        <authorList>
            <person name="Brown C.T."/>
            <person name="Hug L.A."/>
            <person name="Thomas B.C."/>
            <person name="Sharon I."/>
            <person name="Castelle C.J."/>
            <person name="Singh A."/>
            <person name="Wilkins M.J."/>
            <person name="Williams K.H."/>
            <person name="Banfield J.F."/>
        </authorList>
    </citation>
    <scope>NUCLEOTIDE SEQUENCE [LARGE SCALE GENOMIC DNA]</scope>
</reference>
<evidence type="ECO:0000256" key="2">
    <source>
        <dbReference type="ARBA" id="ARBA00022679"/>
    </source>
</evidence>
<keyword evidence="2 5" id="KW-0808">Transferase</keyword>
<gene>
    <name evidence="5" type="ORF">UW60_C0044G0007</name>
</gene>
<organism evidence="5 6">
    <name type="scientific">Candidatus Woesebacteria bacterium GW2011_GWA2_44_33</name>
    <dbReference type="NCBI Taxonomy" id="1618564"/>
    <lineage>
        <taxon>Bacteria</taxon>
        <taxon>Candidatus Woeseibacteriota</taxon>
    </lineage>
</organism>
<evidence type="ECO:0000256" key="1">
    <source>
        <dbReference type="ARBA" id="ARBA00005842"/>
    </source>
</evidence>
<evidence type="ECO:0000313" key="5">
    <source>
        <dbReference type="EMBL" id="KKT65493.1"/>
    </source>
</evidence>
<keyword evidence="3" id="KW-0547">Nucleotide-binding</keyword>
<dbReference type="Proteomes" id="UP000034826">
    <property type="component" value="Unassembled WGS sequence"/>
</dbReference>
<dbReference type="AlphaFoldDB" id="A0A0G1J2D7"/>
<name>A0A0G1J2D7_9BACT</name>
<dbReference type="GO" id="GO:0005524">
    <property type="term" value="F:ATP binding"/>
    <property type="evidence" value="ECO:0007669"/>
    <property type="project" value="UniProtKB-KW"/>
</dbReference>
<protein>
    <submittedName>
        <fullName evidence="5">tRNA dimethylallyltransferase</fullName>
    </submittedName>
</protein>
<dbReference type="InterPro" id="IPR027417">
    <property type="entry name" value="P-loop_NTPase"/>
</dbReference>
<evidence type="ECO:0000256" key="3">
    <source>
        <dbReference type="ARBA" id="ARBA00022741"/>
    </source>
</evidence>
<comment type="caution">
    <text evidence="5">The sequence shown here is derived from an EMBL/GenBank/DDBJ whole genome shotgun (WGS) entry which is preliminary data.</text>
</comment>
<dbReference type="InterPro" id="IPR039657">
    <property type="entry name" value="Dimethylallyltransferase"/>
</dbReference>
<dbReference type="GO" id="GO:0052381">
    <property type="term" value="F:tRNA dimethylallyltransferase activity"/>
    <property type="evidence" value="ECO:0007669"/>
    <property type="project" value="TreeGrafter"/>
</dbReference>